<dbReference type="RefSeq" id="WP_076340579.1">
    <property type="nucleotide sequence ID" value="NZ_CAPDDE010000001.1"/>
</dbReference>
<dbReference type="Gene3D" id="2.40.128.20">
    <property type="match status" value="1"/>
</dbReference>
<accession>A0A1U7NPP4</accession>
<proteinExistence type="predicted"/>
<comment type="caution">
    <text evidence="1">The sequence shown here is derived from an EMBL/GenBank/DDBJ whole genome shotgun (WGS) entry which is preliminary data.</text>
</comment>
<gene>
    <name evidence="1" type="ORF">BO225_01815</name>
</gene>
<dbReference type="EMBL" id="MPKA01000044">
    <property type="protein sequence ID" value="OLU47607.1"/>
    <property type="molecule type" value="Genomic_DNA"/>
</dbReference>
<dbReference type="Proteomes" id="UP000186705">
    <property type="component" value="Unassembled WGS sequence"/>
</dbReference>
<sequence length="129" mass="15484">MTHVIVLKNLKNDEIVFQGNGEMIIEENGNWKISFQDRSRTFHYAFEEPRYVMDHKTDMAVHLEFDENEEKNGWIETVYGRIDVQVKTRFLQVMKDAIEFAYTLSIHGEEETFHFRLEYTKRSDEVCKQ</sequence>
<dbReference type="Pfam" id="PF09148">
    <property type="entry name" value="DUF1934"/>
    <property type="match status" value="1"/>
</dbReference>
<evidence type="ECO:0008006" key="3">
    <source>
        <dbReference type="Google" id="ProtNLM"/>
    </source>
</evidence>
<dbReference type="OrthoDB" id="1647984at2"/>
<name>A0A1U7NPP4_9FIRM</name>
<dbReference type="InterPro" id="IPR015231">
    <property type="entry name" value="DUF1934"/>
</dbReference>
<organism evidence="1 2">
    <name type="scientific">Dubosiella newyorkensis</name>
    <dbReference type="NCBI Taxonomy" id="1862672"/>
    <lineage>
        <taxon>Bacteria</taxon>
        <taxon>Bacillati</taxon>
        <taxon>Bacillota</taxon>
        <taxon>Erysipelotrichia</taxon>
        <taxon>Erysipelotrichales</taxon>
        <taxon>Erysipelotrichaceae</taxon>
        <taxon>Dubosiella</taxon>
    </lineage>
</organism>
<dbReference type="AlphaFoldDB" id="A0A1U7NPP4"/>
<dbReference type="InterPro" id="IPR012674">
    <property type="entry name" value="Calycin"/>
</dbReference>
<dbReference type="GeneID" id="78274682"/>
<keyword evidence="2" id="KW-1185">Reference proteome</keyword>
<dbReference type="STRING" id="1862672.BO225_01815"/>
<evidence type="ECO:0000313" key="2">
    <source>
        <dbReference type="Proteomes" id="UP000186705"/>
    </source>
</evidence>
<protein>
    <recommendedName>
        <fullName evidence="3">DUF1934 domain-containing protein</fullName>
    </recommendedName>
</protein>
<reference evidence="1 2" key="1">
    <citation type="submission" date="2016-11" db="EMBL/GenBank/DDBJ databases">
        <title>Description of two novel members of the family Erysipelotrichaceae: Ileibacterium lipovorans gen. nov., sp. nov. and Dubosiella newyorkensis, gen. nov., sp. nov.</title>
        <authorList>
            <person name="Cox L.M."/>
            <person name="Sohn J."/>
            <person name="Tyrrell K.L."/>
            <person name="Citron D.M."/>
            <person name="Lawson P.A."/>
            <person name="Patel N.B."/>
            <person name="Iizumi T."/>
            <person name="Perez-Perez G.I."/>
            <person name="Goldstein E.J."/>
            <person name="Blaser M.J."/>
        </authorList>
    </citation>
    <scope>NUCLEOTIDE SEQUENCE [LARGE SCALE GENOMIC DNA]</scope>
    <source>
        <strain evidence="1 2">NYU-BL-A4</strain>
    </source>
</reference>
<evidence type="ECO:0000313" key="1">
    <source>
        <dbReference type="EMBL" id="OLU47607.1"/>
    </source>
</evidence>